<name>A0A174FKP2_9FIRM</name>
<proteinExistence type="predicted"/>
<dbReference type="AlphaFoldDB" id="A0A174FKP2"/>
<sequence>MLYQSDYMEEKAILQTAARMCAAARTAPKAHGRDTLHTLVLTGEEKENLAKKMEEVGRREMGDGMNTWYGRDAGNVRAAQAVVLIGTERKQRGVPHCGYCGFGDCGGCKDSGGNCAYTYVDLGIAVSSAVSAAASDKTDCRIMYSVGKTAAEMEYGHDAVWLGIPISISGKNIFFDRGVVHA</sequence>
<gene>
    <name evidence="2" type="ORF">ERS852407_02994</name>
</gene>
<dbReference type="Gene3D" id="3.40.109.10">
    <property type="entry name" value="NADH Oxidase"/>
    <property type="match status" value="1"/>
</dbReference>
<dbReference type="PANTHER" id="PTHR40101:SF1">
    <property type="entry name" value="4FE-4S DOMAIN-CONTAINING PROTEIN"/>
    <property type="match status" value="1"/>
</dbReference>
<evidence type="ECO:0000313" key="3">
    <source>
        <dbReference type="Proteomes" id="UP000095651"/>
    </source>
</evidence>
<organism evidence="2 3">
    <name type="scientific">Hungatella hathewayi</name>
    <dbReference type="NCBI Taxonomy" id="154046"/>
    <lineage>
        <taxon>Bacteria</taxon>
        <taxon>Bacillati</taxon>
        <taxon>Bacillota</taxon>
        <taxon>Clostridia</taxon>
        <taxon>Lachnospirales</taxon>
        <taxon>Lachnospiraceae</taxon>
        <taxon>Hungatella</taxon>
    </lineage>
</organism>
<dbReference type="InterPro" id="IPR019224">
    <property type="entry name" value="DUF2148"/>
</dbReference>
<dbReference type="SUPFAM" id="SSF55469">
    <property type="entry name" value="FMN-dependent nitroreductase-like"/>
    <property type="match status" value="1"/>
</dbReference>
<dbReference type="InterPro" id="IPR000415">
    <property type="entry name" value="Nitroreductase-like"/>
</dbReference>
<protein>
    <submittedName>
        <fullName evidence="2">Uncharacterized protein containing a ferredoxin domain (DUF2148)</fullName>
    </submittedName>
</protein>
<reference evidence="2 3" key="1">
    <citation type="submission" date="2015-09" db="EMBL/GenBank/DDBJ databases">
        <authorList>
            <consortium name="Pathogen Informatics"/>
        </authorList>
    </citation>
    <scope>NUCLEOTIDE SEQUENCE [LARGE SCALE GENOMIC DNA]</scope>
    <source>
        <strain evidence="2 3">2789STDY5608850</strain>
    </source>
</reference>
<dbReference type="PANTHER" id="PTHR40101">
    <property type="entry name" value="CONSERVED PROTEIN"/>
    <property type="match status" value="1"/>
</dbReference>
<accession>A0A174FKP2</accession>
<dbReference type="Pfam" id="PF09918">
    <property type="entry name" value="DUF2148"/>
    <property type="match status" value="1"/>
</dbReference>
<dbReference type="GO" id="GO:0016491">
    <property type="term" value="F:oxidoreductase activity"/>
    <property type="evidence" value="ECO:0007669"/>
    <property type="project" value="InterPro"/>
</dbReference>
<dbReference type="RefSeq" id="WP_055656330.1">
    <property type="nucleotide sequence ID" value="NZ_CABIXC010000007.1"/>
</dbReference>
<dbReference type="Proteomes" id="UP000095651">
    <property type="component" value="Unassembled WGS sequence"/>
</dbReference>
<feature type="domain" description="DUF2148" evidence="1">
    <location>
        <begin position="112"/>
        <end position="177"/>
    </location>
</feature>
<evidence type="ECO:0000259" key="1">
    <source>
        <dbReference type="Pfam" id="PF09918"/>
    </source>
</evidence>
<evidence type="ECO:0000313" key="2">
    <source>
        <dbReference type="EMBL" id="CUO49498.1"/>
    </source>
</evidence>
<dbReference type="EMBL" id="CYZE01000007">
    <property type="protein sequence ID" value="CUO49498.1"/>
    <property type="molecule type" value="Genomic_DNA"/>
</dbReference>